<accession>A0A089XG58</accession>
<keyword evidence="2" id="KW-1185">Reference proteome</keyword>
<dbReference type="eggNOG" id="ENOG5030RKI">
    <property type="taxonomic scope" value="Bacteria"/>
</dbReference>
<reference evidence="2" key="1">
    <citation type="journal article" date="2015" name="J. Biotechnol.">
        <title>Complete genome sequence of the actinobacterium Streptomyces glaucescens GLA.O (DSM 40922) consisting of a linear chromosome and one linear plasmid.</title>
        <authorList>
            <person name="Ortseifen V."/>
            <person name="Winkler A."/>
            <person name="Albersmeier A."/>
            <person name="Wendler S."/>
            <person name="Puhler A."/>
            <person name="Kalinowski J."/>
            <person name="Ruckert C."/>
        </authorList>
    </citation>
    <scope>NUCLEOTIDE SEQUENCE [LARGE SCALE GENOMIC DNA]</scope>
    <source>
        <strain evidence="2">DSM 40922 / GLA O</strain>
    </source>
</reference>
<name>A0A089XG58_STRGA</name>
<protein>
    <submittedName>
        <fullName evidence="1">Uncharacterized protein</fullName>
    </submittedName>
</protein>
<dbReference type="EMBL" id="CP009438">
    <property type="protein sequence ID" value="AIS00867.1"/>
    <property type="molecule type" value="Genomic_DNA"/>
</dbReference>
<dbReference type="Proteomes" id="UP000029482">
    <property type="component" value="Chromosome"/>
</dbReference>
<organism evidence="1 2">
    <name type="scientific">Streptomyces glaucescens</name>
    <dbReference type="NCBI Taxonomy" id="1907"/>
    <lineage>
        <taxon>Bacteria</taxon>
        <taxon>Bacillati</taxon>
        <taxon>Actinomycetota</taxon>
        <taxon>Actinomycetes</taxon>
        <taxon>Kitasatosporales</taxon>
        <taxon>Streptomycetaceae</taxon>
        <taxon>Streptomyces</taxon>
    </lineage>
</organism>
<proteinExistence type="predicted"/>
<dbReference type="KEGG" id="sgu:SGLAU_24625"/>
<dbReference type="HOGENOM" id="CLU_1546716_0_0_11"/>
<evidence type="ECO:0000313" key="1">
    <source>
        <dbReference type="EMBL" id="AIS00867.1"/>
    </source>
</evidence>
<dbReference type="AlphaFoldDB" id="A0A089XG58"/>
<evidence type="ECO:0000313" key="2">
    <source>
        <dbReference type="Proteomes" id="UP000029482"/>
    </source>
</evidence>
<dbReference type="STRING" id="1907.SGLAU_24625"/>
<gene>
    <name evidence="1" type="ORF">SGLAU_24625</name>
</gene>
<sequence length="173" mass="18268">MVVVPAVAVLVAALSGCGGDESRRDYAIPENLCGIAVDADDLGQFLPDGEDVTEREKSGGGTKVCEVVVDDKLALRATQAWVEEGKTTAYFASSQSLEAPEQSADDERFRYSGNEAFGKTGGCVDERNGQELYTAVQAQGSEHSDADAMRRLITAYTSQVEASASCGASATDW</sequence>